<proteinExistence type="predicted"/>
<dbReference type="EMBL" id="MU150240">
    <property type="protein sequence ID" value="KAF9466668.1"/>
    <property type="molecule type" value="Genomic_DNA"/>
</dbReference>
<evidence type="ECO:0000256" key="1">
    <source>
        <dbReference type="SAM" id="MobiDB-lite"/>
    </source>
</evidence>
<organism evidence="2 3">
    <name type="scientific">Collybia nuda</name>
    <dbReference type="NCBI Taxonomy" id="64659"/>
    <lineage>
        <taxon>Eukaryota</taxon>
        <taxon>Fungi</taxon>
        <taxon>Dikarya</taxon>
        <taxon>Basidiomycota</taxon>
        <taxon>Agaricomycotina</taxon>
        <taxon>Agaricomycetes</taxon>
        <taxon>Agaricomycetidae</taxon>
        <taxon>Agaricales</taxon>
        <taxon>Tricholomatineae</taxon>
        <taxon>Clitocybaceae</taxon>
        <taxon>Collybia</taxon>
    </lineage>
</organism>
<comment type="caution">
    <text evidence="2">The sequence shown here is derived from an EMBL/GenBank/DDBJ whole genome shotgun (WGS) entry which is preliminary data.</text>
</comment>
<evidence type="ECO:0000313" key="3">
    <source>
        <dbReference type="Proteomes" id="UP000807353"/>
    </source>
</evidence>
<evidence type="ECO:0000313" key="2">
    <source>
        <dbReference type="EMBL" id="KAF9466668.1"/>
    </source>
</evidence>
<feature type="region of interest" description="Disordered" evidence="1">
    <location>
        <begin position="1"/>
        <end position="25"/>
    </location>
</feature>
<name>A0A9P5YB26_9AGAR</name>
<keyword evidence="3" id="KW-1185">Reference proteome</keyword>
<accession>A0A9P5YB26</accession>
<feature type="region of interest" description="Disordered" evidence="1">
    <location>
        <begin position="232"/>
        <end position="253"/>
    </location>
</feature>
<dbReference type="AlphaFoldDB" id="A0A9P5YB26"/>
<dbReference type="Proteomes" id="UP000807353">
    <property type="component" value="Unassembled WGS sequence"/>
</dbReference>
<protein>
    <submittedName>
        <fullName evidence="2">Uncharacterized protein</fullName>
    </submittedName>
</protein>
<reference evidence="2" key="1">
    <citation type="submission" date="2020-11" db="EMBL/GenBank/DDBJ databases">
        <authorList>
            <consortium name="DOE Joint Genome Institute"/>
            <person name="Ahrendt S."/>
            <person name="Riley R."/>
            <person name="Andreopoulos W."/>
            <person name="Labutti K."/>
            <person name="Pangilinan J."/>
            <person name="Ruiz-Duenas F.J."/>
            <person name="Barrasa J.M."/>
            <person name="Sanchez-Garcia M."/>
            <person name="Camarero S."/>
            <person name="Miyauchi S."/>
            <person name="Serrano A."/>
            <person name="Linde D."/>
            <person name="Babiker R."/>
            <person name="Drula E."/>
            <person name="Ayuso-Fernandez I."/>
            <person name="Pacheco R."/>
            <person name="Padilla G."/>
            <person name="Ferreira P."/>
            <person name="Barriuso J."/>
            <person name="Kellner H."/>
            <person name="Castanera R."/>
            <person name="Alfaro M."/>
            <person name="Ramirez L."/>
            <person name="Pisabarro A.G."/>
            <person name="Kuo A."/>
            <person name="Tritt A."/>
            <person name="Lipzen A."/>
            <person name="He G."/>
            <person name="Yan M."/>
            <person name="Ng V."/>
            <person name="Cullen D."/>
            <person name="Martin F."/>
            <person name="Rosso M.-N."/>
            <person name="Henrissat B."/>
            <person name="Hibbett D."/>
            <person name="Martinez A.T."/>
            <person name="Grigoriev I.V."/>
        </authorList>
    </citation>
    <scope>NUCLEOTIDE SEQUENCE</scope>
    <source>
        <strain evidence="2">CBS 247.69</strain>
    </source>
</reference>
<dbReference type="OrthoDB" id="3025610at2759"/>
<gene>
    <name evidence="2" type="ORF">BDZ94DRAFT_1305909</name>
</gene>
<sequence length="302" mass="33515">MRGTTALDARANSYGTPSEKQVNDQVHDTRPCNQCTRGRIPVADTKKSCKTCRDKRRNYNQTKKRKLSALATIQEPNSSTNTLSVSAAPSAKRKVDEAFKDAEGREEDISKVLERMKKRLIKQIYEPGTSNTSASSTKVKNQDPNYIEFQTATDMYRALKSQSKSKAFHFHGSFSIIAVSSVDNSKRERLVTQELRKIAKLSFEYDKPKLLGSVLVYNCACTNYSQLLRPQPRTSPLNTMVGGEPAPRKHRPSDLAVSVGLDSGGTNLSPVVCTGKILVSSEDDHSHPMGIRGQKITVRVEH</sequence>